<dbReference type="Pfam" id="PF19567">
    <property type="entry name" value="CpsB_CapC"/>
    <property type="match status" value="1"/>
</dbReference>
<dbReference type="GO" id="GO:0030145">
    <property type="term" value="F:manganese ion binding"/>
    <property type="evidence" value="ECO:0007669"/>
    <property type="project" value="InterPro"/>
</dbReference>
<dbReference type="SUPFAM" id="SSF89550">
    <property type="entry name" value="PHP domain-like"/>
    <property type="match status" value="1"/>
</dbReference>
<dbReference type="InterPro" id="IPR016195">
    <property type="entry name" value="Pol/histidinol_Pase-like"/>
</dbReference>
<dbReference type="EMBL" id="BRVP01000003">
    <property type="protein sequence ID" value="GLB51564.1"/>
    <property type="molecule type" value="Genomic_DNA"/>
</dbReference>
<accession>A0A9W6B369</accession>
<evidence type="ECO:0000256" key="1">
    <source>
        <dbReference type="ARBA" id="ARBA00005750"/>
    </source>
</evidence>
<protein>
    <recommendedName>
        <fullName evidence="2">protein-tyrosine-phosphatase</fullName>
        <ecNumber evidence="2">3.1.3.48</ecNumber>
    </recommendedName>
</protein>
<organism evidence="5 6">
    <name type="scientific">Neptunitalea chrysea</name>
    <dbReference type="NCBI Taxonomy" id="1647581"/>
    <lineage>
        <taxon>Bacteria</taxon>
        <taxon>Pseudomonadati</taxon>
        <taxon>Bacteroidota</taxon>
        <taxon>Flavobacteriia</taxon>
        <taxon>Flavobacteriales</taxon>
        <taxon>Flavobacteriaceae</taxon>
        <taxon>Neptunitalea</taxon>
    </lineage>
</organism>
<dbReference type="GO" id="GO:0004725">
    <property type="term" value="F:protein tyrosine phosphatase activity"/>
    <property type="evidence" value="ECO:0007669"/>
    <property type="project" value="UniProtKB-EC"/>
</dbReference>
<comment type="similarity">
    <text evidence="1">Belongs to the metallo-dependent hydrolases superfamily. CpsB/CapC family.</text>
</comment>
<gene>
    <name evidence="5" type="ORF">NBRC110019_06030</name>
</gene>
<dbReference type="RefSeq" id="WP_281752224.1">
    <property type="nucleotide sequence ID" value="NZ_BRVP01000003.1"/>
</dbReference>
<evidence type="ECO:0000256" key="2">
    <source>
        <dbReference type="ARBA" id="ARBA00013064"/>
    </source>
</evidence>
<evidence type="ECO:0000313" key="6">
    <source>
        <dbReference type="Proteomes" id="UP001143545"/>
    </source>
</evidence>
<reference evidence="5" key="1">
    <citation type="submission" date="2022-07" db="EMBL/GenBank/DDBJ databases">
        <title>Taxonomy of Novel Oxalotrophic and Methylotrophic Bacteria.</title>
        <authorList>
            <person name="Sahin N."/>
            <person name="Tani A."/>
        </authorList>
    </citation>
    <scope>NUCLEOTIDE SEQUENCE</scope>
    <source>
        <strain evidence="5">AM327</strain>
    </source>
</reference>
<keyword evidence="6" id="KW-1185">Reference proteome</keyword>
<comment type="caution">
    <text evidence="5">The sequence shown here is derived from an EMBL/GenBank/DDBJ whole genome shotgun (WGS) entry which is preliminary data.</text>
</comment>
<proteinExistence type="inferred from homology"/>
<dbReference type="InterPro" id="IPR016667">
    <property type="entry name" value="Caps_polysacc_synth_CpsB/CapC"/>
</dbReference>
<dbReference type="PANTHER" id="PTHR39181">
    <property type="entry name" value="TYROSINE-PROTEIN PHOSPHATASE YWQE"/>
    <property type="match status" value="1"/>
</dbReference>
<keyword evidence="3" id="KW-0378">Hydrolase</keyword>
<dbReference type="AlphaFoldDB" id="A0A9W6B369"/>
<sequence>MLFFKKKPILKELVSSGYVDIHSHVLPGIDDGSKDVETSEVLLNEMGNIGFSKVITTPHTLPGVWDNSRGDIENAFTELNSVKGALCSKYELRVASEYFLDNVFLTKILDKGNLLTLKDNYLLVELSYLNPPIGLKDIIFAVQMGGYQPVLAHPERYLYYHRDKGMYDELKAAGCMFQLNLLSSVGYYGKGVSEIADYLLESDMIDYTGSDIHHIRHVKSFGSKVVIKSIKPLQEAMERNSFFGS</sequence>
<comment type="catalytic activity">
    <reaction evidence="4">
        <text>O-phospho-L-tyrosyl-[protein] + H2O = L-tyrosyl-[protein] + phosphate</text>
        <dbReference type="Rhea" id="RHEA:10684"/>
        <dbReference type="Rhea" id="RHEA-COMP:10136"/>
        <dbReference type="Rhea" id="RHEA-COMP:20101"/>
        <dbReference type="ChEBI" id="CHEBI:15377"/>
        <dbReference type="ChEBI" id="CHEBI:43474"/>
        <dbReference type="ChEBI" id="CHEBI:46858"/>
        <dbReference type="ChEBI" id="CHEBI:61978"/>
        <dbReference type="EC" id="3.1.3.48"/>
    </reaction>
</comment>
<dbReference type="Proteomes" id="UP001143545">
    <property type="component" value="Unassembled WGS sequence"/>
</dbReference>
<name>A0A9W6B369_9FLAO</name>
<dbReference type="PANTHER" id="PTHR39181:SF1">
    <property type="entry name" value="TYROSINE-PROTEIN PHOSPHATASE YWQE"/>
    <property type="match status" value="1"/>
</dbReference>
<evidence type="ECO:0000256" key="3">
    <source>
        <dbReference type="ARBA" id="ARBA00022801"/>
    </source>
</evidence>
<dbReference type="EC" id="3.1.3.48" evidence="2"/>
<evidence type="ECO:0000313" key="5">
    <source>
        <dbReference type="EMBL" id="GLB51564.1"/>
    </source>
</evidence>
<evidence type="ECO:0000256" key="4">
    <source>
        <dbReference type="ARBA" id="ARBA00051722"/>
    </source>
</evidence>
<dbReference type="PIRSF" id="PIRSF016557">
    <property type="entry name" value="Caps_synth_CpsB"/>
    <property type="match status" value="1"/>
</dbReference>
<dbReference type="Gene3D" id="3.20.20.140">
    <property type="entry name" value="Metal-dependent hydrolases"/>
    <property type="match status" value="1"/>
</dbReference>